<dbReference type="PANTHER" id="PTHR37935">
    <property type="entry name" value="CHROMOSOME UNDETERMINED SCAFFOLD_14, WHOLE GENOME SHOTGUN SEQUENCE"/>
    <property type="match status" value="1"/>
</dbReference>
<feature type="transmembrane region" description="Helical" evidence="1">
    <location>
        <begin position="368"/>
        <end position="386"/>
    </location>
</feature>
<name>A0ABD3MGD7_9STRA</name>
<proteinExistence type="predicted"/>
<comment type="caution">
    <text evidence="2">The sequence shown here is derived from an EMBL/GenBank/DDBJ whole genome shotgun (WGS) entry which is preliminary data.</text>
</comment>
<dbReference type="AlphaFoldDB" id="A0ABD3MGD7"/>
<keyword evidence="3" id="KW-1185">Reference proteome</keyword>
<gene>
    <name evidence="2" type="ORF">ACHAWU_000985</name>
</gene>
<protein>
    <submittedName>
        <fullName evidence="2">Uncharacterized protein</fullName>
    </submittedName>
</protein>
<keyword evidence="1" id="KW-0812">Transmembrane</keyword>
<sequence length="396" mass="44374">MIMILRSNAPARLGSWFSKAQHRQRCNAYVNHHSLNTVLPTASHARQSRGLTNHLGFRSDLDKCQTRCLPFVKSNISSHTPPIASYASIFKRSLTYNGKHRKEIETNTFNNTLKSLREVYAYVRTHLSLDIWTLNVILITFIIGPYVWNSIKASTLSEDDYIIPVDDPVEHSVRILLDSMRKDAEQDNMQSSSTSNVIIKSPEEDAKRILNDLLDSENLRTTASRIASGVIQMEPFQNACKQLVRNIWDDLINDKETIVQLTTLVTTVLENEKIYSAVKALLLQLINDEEVYRELTTLVVKLGEEQEVLAATQQLLTKSAHRTMNDPNILDHSMEFAAEVVGDDVVQRTGGDALWNTVGYAVQPSGNAVLVGIGTLLVAGVLHFYLSRGTDGGRKI</sequence>
<organism evidence="2 3">
    <name type="scientific">Discostella pseudostelligera</name>
    <dbReference type="NCBI Taxonomy" id="259834"/>
    <lineage>
        <taxon>Eukaryota</taxon>
        <taxon>Sar</taxon>
        <taxon>Stramenopiles</taxon>
        <taxon>Ochrophyta</taxon>
        <taxon>Bacillariophyta</taxon>
        <taxon>Coscinodiscophyceae</taxon>
        <taxon>Thalassiosirophycidae</taxon>
        <taxon>Stephanodiscales</taxon>
        <taxon>Stephanodiscaceae</taxon>
        <taxon>Discostella</taxon>
    </lineage>
</organism>
<accession>A0ABD3MGD7</accession>
<keyword evidence="1" id="KW-1133">Transmembrane helix</keyword>
<dbReference type="Proteomes" id="UP001530293">
    <property type="component" value="Unassembled WGS sequence"/>
</dbReference>
<dbReference type="PANTHER" id="PTHR37935:SF1">
    <property type="entry name" value="CHROMOSOME UNDETERMINED SCAFFOLD_14, WHOLE GENOME SHOTGUN SEQUENCE"/>
    <property type="match status" value="1"/>
</dbReference>
<evidence type="ECO:0000256" key="1">
    <source>
        <dbReference type="SAM" id="Phobius"/>
    </source>
</evidence>
<keyword evidence="1" id="KW-0472">Membrane</keyword>
<reference evidence="2 3" key="1">
    <citation type="submission" date="2024-10" db="EMBL/GenBank/DDBJ databases">
        <title>Updated reference genomes for cyclostephanoid diatoms.</title>
        <authorList>
            <person name="Roberts W.R."/>
            <person name="Alverson A.J."/>
        </authorList>
    </citation>
    <scope>NUCLEOTIDE SEQUENCE [LARGE SCALE GENOMIC DNA]</scope>
    <source>
        <strain evidence="2 3">AJA232-27</strain>
    </source>
</reference>
<evidence type="ECO:0000313" key="3">
    <source>
        <dbReference type="Proteomes" id="UP001530293"/>
    </source>
</evidence>
<evidence type="ECO:0000313" key="2">
    <source>
        <dbReference type="EMBL" id="KAL3762838.1"/>
    </source>
</evidence>
<dbReference type="EMBL" id="JALLBG020000130">
    <property type="protein sequence ID" value="KAL3762838.1"/>
    <property type="molecule type" value="Genomic_DNA"/>
</dbReference>